<feature type="region of interest" description="Disordered" evidence="1">
    <location>
        <begin position="1"/>
        <end position="27"/>
    </location>
</feature>
<evidence type="ECO:0000313" key="2">
    <source>
        <dbReference type="EMBL" id="KAK1129941.1"/>
    </source>
</evidence>
<protein>
    <submittedName>
        <fullName evidence="2">Uncharacterized protein</fullName>
    </submittedName>
</protein>
<reference evidence="2" key="1">
    <citation type="submission" date="2021-10" db="EMBL/GenBank/DDBJ databases">
        <title>Melipona bicolor Genome sequencing and assembly.</title>
        <authorList>
            <person name="Araujo N.S."/>
            <person name="Arias M.C."/>
        </authorList>
    </citation>
    <scope>NUCLEOTIDE SEQUENCE</scope>
    <source>
        <strain evidence="2">USP_2M_L1-L4_2017</strain>
        <tissue evidence="2">Whole body</tissue>
    </source>
</reference>
<accession>A0AA40G2Q2</accession>
<evidence type="ECO:0000256" key="1">
    <source>
        <dbReference type="SAM" id="MobiDB-lite"/>
    </source>
</evidence>
<organism evidence="2 3">
    <name type="scientific">Melipona bicolor</name>
    <dbReference type="NCBI Taxonomy" id="60889"/>
    <lineage>
        <taxon>Eukaryota</taxon>
        <taxon>Metazoa</taxon>
        <taxon>Ecdysozoa</taxon>
        <taxon>Arthropoda</taxon>
        <taxon>Hexapoda</taxon>
        <taxon>Insecta</taxon>
        <taxon>Pterygota</taxon>
        <taxon>Neoptera</taxon>
        <taxon>Endopterygota</taxon>
        <taxon>Hymenoptera</taxon>
        <taxon>Apocrita</taxon>
        <taxon>Aculeata</taxon>
        <taxon>Apoidea</taxon>
        <taxon>Anthophila</taxon>
        <taxon>Apidae</taxon>
        <taxon>Melipona</taxon>
    </lineage>
</organism>
<gene>
    <name evidence="2" type="ORF">K0M31_019635</name>
</gene>
<proteinExistence type="predicted"/>
<dbReference type="EMBL" id="JAHYIQ010000008">
    <property type="protein sequence ID" value="KAK1129941.1"/>
    <property type="molecule type" value="Genomic_DNA"/>
</dbReference>
<name>A0AA40G2Q2_9HYME</name>
<keyword evidence="3" id="KW-1185">Reference proteome</keyword>
<evidence type="ECO:0000313" key="3">
    <source>
        <dbReference type="Proteomes" id="UP001177670"/>
    </source>
</evidence>
<sequence>MSHLRLKSRKSSSESPTNKGSKPVSAHGEYRRLQFTLLKGHLEHRFFEVMKSKKEIPKIYL</sequence>
<feature type="compositionally biased region" description="Basic residues" evidence="1">
    <location>
        <begin position="1"/>
        <end position="10"/>
    </location>
</feature>
<dbReference type="Proteomes" id="UP001177670">
    <property type="component" value="Unassembled WGS sequence"/>
</dbReference>
<comment type="caution">
    <text evidence="2">The sequence shown here is derived from an EMBL/GenBank/DDBJ whole genome shotgun (WGS) entry which is preliminary data.</text>
</comment>
<dbReference type="AlphaFoldDB" id="A0AA40G2Q2"/>